<name>A0AAJ7UEE4_PETMA</name>
<dbReference type="InterPro" id="IPR038377">
    <property type="entry name" value="Na/Glc_symporter_sf"/>
</dbReference>
<feature type="transmembrane region" description="Helical" evidence="14">
    <location>
        <begin position="482"/>
        <end position="503"/>
    </location>
</feature>
<dbReference type="Gene3D" id="1.20.1730.10">
    <property type="entry name" value="Sodium/glucose cotransporter"/>
    <property type="match status" value="1"/>
</dbReference>
<gene>
    <name evidence="16" type="primary">LOC116956308</name>
</gene>
<dbReference type="AlphaFoldDB" id="A0AAJ7UEE4"/>
<evidence type="ECO:0000256" key="5">
    <source>
        <dbReference type="ARBA" id="ARBA00022847"/>
    </source>
</evidence>
<feature type="transmembrane region" description="Helical" evidence="14">
    <location>
        <begin position="274"/>
        <end position="298"/>
    </location>
</feature>
<dbReference type="GO" id="GO:0005886">
    <property type="term" value="C:plasma membrane"/>
    <property type="evidence" value="ECO:0007669"/>
    <property type="project" value="TreeGrafter"/>
</dbReference>
<evidence type="ECO:0000256" key="4">
    <source>
        <dbReference type="ARBA" id="ARBA00022692"/>
    </source>
</evidence>
<evidence type="ECO:0000256" key="8">
    <source>
        <dbReference type="ARBA" id="ARBA00023053"/>
    </source>
</evidence>
<feature type="transmembrane region" description="Helical" evidence="14">
    <location>
        <begin position="53"/>
        <end position="72"/>
    </location>
</feature>
<dbReference type="GeneID" id="116956308"/>
<feature type="transmembrane region" description="Helical" evidence="14">
    <location>
        <begin position="166"/>
        <end position="185"/>
    </location>
</feature>
<reference evidence="16" key="1">
    <citation type="submission" date="2025-08" db="UniProtKB">
        <authorList>
            <consortium name="RefSeq"/>
        </authorList>
    </citation>
    <scope>IDENTIFICATION</scope>
    <source>
        <tissue evidence="16">Sperm</tissue>
    </source>
</reference>
<evidence type="ECO:0000256" key="12">
    <source>
        <dbReference type="ARBA" id="ARBA00023201"/>
    </source>
</evidence>
<feature type="transmembrane region" description="Helical" evidence="14">
    <location>
        <begin position="191"/>
        <end position="209"/>
    </location>
</feature>
<feature type="transmembrane region" description="Helical" evidence="14">
    <location>
        <begin position="6"/>
        <end position="26"/>
    </location>
</feature>
<comment type="similarity">
    <text evidence="2 13">Belongs to the sodium:solute symporter (SSF) (TC 2.A.21) family.</text>
</comment>
<evidence type="ECO:0000256" key="11">
    <source>
        <dbReference type="ARBA" id="ARBA00023180"/>
    </source>
</evidence>
<proteinExistence type="inferred from homology"/>
<evidence type="ECO:0000256" key="1">
    <source>
        <dbReference type="ARBA" id="ARBA00004141"/>
    </source>
</evidence>
<dbReference type="CDD" id="cd11474">
    <property type="entry name" value="SLC5sbd_CHT"/>
    <property type="match status" value="1"/>
</dbReference>
<dbReference type="GO" id="GO:0005307">
    <property type="term" value="F:choline:sodium symporter activity"/>
    <property type="evidence" value="ECO:0007669"/>
    <property type="project" value="TreeGrafter"/>
</dbReference>
<keyword evidence="7 14" id="KW-1133">Transmembrane helix</keyword>
<evidence type="ECO:0000313" key="15">
    <source>
        <dbReference type="Proteomes" id="UP001318040"/>
    </source>
</evidence>
<feature type="transmembrane region" description="Helical" evidence="14">
    <location>
        <begin position="333"/>
        <end position="361"/>
    </location>
</feature>
<dbReference type="KEGG" id="pmrn:116956308"/>
<keyword evidence="15" id="KW-1185">Reference proteome</keyword>
<evidence type="ECO:0000256" key="10">
    <source>
        <dbReference type="ARBA" id="ARBA00023136"/>
    </source>
</evidence>
<dbReference type="PANTHER" id="PTHR45897:SF5">
    <property type="entry name" value="HIGH AFFINITY CHOLINE TRANSPORTER 1"/>
    <property type="match status" value="1"/>
</dbReference>
<organism evidence="15 16">
    <name type="scientific">Petromyzon marinus</name>
    <name type="common">Sea lamprey</name>
    <dbReference type="NCBI Taxonomy" id="7757"/>
    <lineage>
        <taxon>Eukaryota</taxon>
        <taxon>Metazoa</taxon>
        <taxon>Chordata</taxon>
        <taxon>Craniata</taxon>
        <taxon>Vertebrata</taxon>
        <taxon>Cyclostomata</taxon>
        <taxon>Hyperoartia</taxon>
        <taxon>Petromyzontiformes</taxon>
        <taxon>Petromyzontidae</taxon>
        <taxon>Petromyzon</taxon>
    </lineage>
</organism>
<dbReference type="PROSITE" id="PS50283">
    <property type="entry name" value="NA_SOLUT_SYMP_3"/>
    <property type="match status" value="1"/>
</dbReference>
<dbReference type="Proteomes" id="UP001318040">
    <property type="component" value="Chromosome 64"/>
</dbReference>
<evidence type="ECO:0000256" key="14">
    <source>
        <dbReference type="SAM" id="Phobius"/>
    </source>
</evidence>
<evidence type="ECO:0000256" key="3">
    <source>
        <dbReference type="ARBA" id="ARBA00022448"/>
    </source>
</evidence>
<keyword evidence="4 14" id="KW-0812">Transmembrane</keyword>
<feature type="transmembrane region" description="Helical" evidence="14">
    <location>
        <begin position="84"/>
        <end position="105"/>
    </location>
</feature>
<dbReference type="Pfam" id="PF00474">
    <property type="entry name" value="SSF"/>
    <property type="match status" value="1"/>
</dbReference>
<evidence type="ECO:0000256" key="13">
    <source>
        <dbReference type="RuleBase" id="RU362091"/>
    </source>
</evidence>
<accession>A0AAJ7UEE4</accession>
<keyword evidence="10 14" id="KW-0472">Membrane</keyword>
<evidence type="ECO:0000256" key="6">
    <source>
        <dbReference type="ARBA" id="ARBA00022979"/>
    </source>
</evidence>
<evidence type="ECO:0000256" key="7">
    <source>
        <dbReference type="ARBA" id="ARBA00022989"/>
    </source>
</evidence>
<dbReference type="RefSeq" id="XP_032833716.1">
    <property type="nucleotide sequence ID" value="XM_032977825.1"/>
</dbReference>
<comment type="subcellular location">
    <subcellularLocation>
        <location evidence="1">Membrane</location>
        <topology evidence="1">Multi-pass membrane protein</topology>
    </subcellularLocation>
</comment>
<dbReference type="PANTHER" id="PTHR45897">
    <property type="entry name" value="HIGH-AFFINITY CHOLINE TRANSPORTER 1"/>
    <property type="match status" value="1"/>
</dbReference>
<keyword evidence="8" id="KW-0915">Sodium</keyword>
<dbReference type="FunFam" id="1.20.1730.10:FF:000008">
    <property type="entry name" value="High affinity choline transporter 1"/>
    <property type="match status" value="1"/>
</dbReference>
<protein>
    <submittedName>
        <fullName evidence="16">High affinity choline transporter 1-like</fullName>
    </submittedName>
</protein>
<evidence type="ECO:0000256" key="2">
    <source>
        <dbReference type="ARBA" id="ARBA00006434"/>
    </source>
</evidence>
<keyword evidence="11" id="KW-0325">Glycoprotein</keyword>
<keyword evidence="12" id="KW-0739">Sodium transport</keyword>
<feature type="transmembrane region" description="Helical" evidence="14">
    <location>
        <begin position="407"/>
        <end position="429"/>
    </location>
</feature>
<keyword evidence="6" id="KW-0530">Neurotransmitter biosynthesis</keyword>
<dbReference type="InterPro" id="IPR052244">
    <property type="entry name" value="Choline_transporter"/>
</dbReference>
<keyword evidence="3" id="KW-0813">Transport</keyword>
<evidence type="ECO:0000256" key="9">
    <source>
        <dbReference type="ARBA" id="ARBA00023065"/>
    </source>
</evidence>
<keyword evidence="5" id="KW-0769">Symport</keyword>
<feature type="transmembrane region" description="Helical" evidence="14">
    <location>
        <begin position="381"/>
        <end position="401"/>
    </location>
</feature>
<sequence>MALNVAGVVAVLVFYIIILVTGVWAARRSRATERGCQARQSEMAMVGDRKMSVVVGVFTATATWVGGSYINGTAEVVYTPGLGLAWSQFPLGCSLSLLFGALFFAKPMRMGCYVTMLDPFQIRYGKWLGSLFYIPTAFGDLFWATAVLTALGSTISVILDIDRTIAVIVSAFITIIYTLLGGLYSVAYTDIIQLLFMVVGLVVCVPFAMMNPAVKNIGTTLTETVYQEPWRGRLETGDITRWIDNMLYMTLGNIPWQGYFQRVLAAESGTHAQVISFLSALNTLLLAIPSVLIGAVAVSTDWNMTTYGLPSPHERGEDGMILPIVLQHICPNYIAIMGIGVLAAAVMSSADSALLSAGSLFTRNVYTQIIRPQASDQESMWVLRSTVLITGSVATVLALQTQSTYSLWLWCGELTYIVLFPQLCCVLFLSASNGYGLIVAFFSGLLFRLTGGEPLLSLPALVRYPGYHEVDGLVHQALPMKTIAMLISLTVNIAASFLTRHLFVSGTLPGRWDFLKEFTGPPAQPRPTEVLVSGDDKEQLEMTLVADEKVQLGGEADIRQTCAG</sequence>
<dbReference type="GO" id="GO:0008292">
    <property type="term" value="P:acetylcholine biosynthetic process"/>
    <property type="evidence" value="ECO:0007669"/>
    <property type="project" value="UniProtKB-ARBA"/>
</dbReference>
<keyword evidence="9" id="KW-0406">Ion transport</keyword>
<dbReference type="InterPro" id="IPR001734">
    <property type="entry name" value="Na/solute_symporter"/>
</dbReference>
<evidence type="ECO:0000313" key="16">
    <source>
        <dbReference type="RefSeq" id="XP_032833716.1"/>
    </source>
</evidence>